<dbReference type="EMBL" id="BGPR01085535">
    <property type="protein sequence ID" value="GBL99817.1"/>
    <property type="molecule type" value="Genomic_DNA"/>
</dbReference>
<evidence type="ECO:0000313" key="1">
    <source>
        <dbReference type="EMBL" id="GBL99817.1"/>
    </source>
</evidence>
<dbReference type="Proteomes" id="UP000499080">
    <property type="component" value="Unassembled WGS sequence"/>
</dbReference>
<dbReference type="EMBL" id="BGPR01085539">
    <property type="protein sequence ID" value="GBL99838.1"/>
    <property type="molecule type" value="Genomic_DNA"/>
</dbReference>
<proteinExistence type="predicted"/>
<evidence type="ECO:0000313" key="3">
    <source>
        <dbReference type="Proteomes" id="UP000499080"/>
    </source>
</evidence>
<accession>A0A4Y2C667</accession>
<organism evidence="2 3">
    <name type="scientific">Araneus ventricosus</name>
    <name type="common">Orbweaver spider</name>
    <name type="synonym">Epeira ventricosa</name>
    <dbReference type="NCBI Taxonomy" id="182803"/>
    <lineage>
        <taxon>Eukaryota</taxon>
        <taxon>Metazoa</taxon>
        <taxon>Ecdysozoa</taxon>
        <taxon>Arthropoda</taxon>
        <taxon>Chelicerata</taxon>
        <taxon>Arachnida</taxon>
        <taxon>Araneae</taxon>
        <taxon>Araneomorphae</taxon>
        <taxon>Entelegynae</taxon>
        <taxon>Araneoidea</taxon>
        <taxon>Araneidae</taxon>
        <taxon>Araneus</taxon>
    </lineage>
</organism>
<name>A0A4Y2C667_ARAVE</name>
<sequence length="150" mass="16482">MLCSVYFFGSNCQIPVLIRRCNSGATCAVTSTHITIILESLPKPGDDTLGDSKFLEYFQLAQKHQACLNEIQRLKSHGAQGGVAEDGYGTLTITNMELPLKRDFIAAQLEGKTSECALENILLTCFLHSWILNNTVDSFVSALFKASNTF</sequence>
<gene>
    <name evidence="1" type="ORF">AVEN_171154_1</name>
    <name evidence="2" type="ORF">AVEN_211013_1</name>
</gene>
<dbReference type="AlphaFoldDB" id="A0A4Y2C667"/>
<reference evidence="2 3" key="1">
    <citation type="journal article" date="2019" name="Sci. Rep.">
        <title>Orb-weaving spider Araneus ventricosus genome elucidates the spidroin gene catalogue.</title>
        <authorList>
            <person name="Kono N."/>
            <person name="Nakamura H."/>
            <person name="Ohtoshi R."/>
            <person name="Moran D.A.P."/>
            <person name="Shinohara A."/>
            <person name="Yoshida Y."/>
            <person name="Fujiwara M."/>
            <person name="Mori M."/>
            <person name="Tomita M."/>
            <person name="Arakawa K."/>
        </authorList>
    </citation>
    <scope>NUCLEOTIDE SEQUENCE [LARGE SCALE GENOMIC DNA]</scope>
</reference>
<keyword evidence="3" id="KW-1185">Reference proteome</keyword>
<protein>
    <submittedName>
        <fullName evidence="2">Uncharacterized protein</fullName>
    </submittedName>
</protein>
<evidence type="ECO:0000313" key="2">
    <source>
        <dbReference type="EMBL" id="GBL99838.1"/>
    </source>
</evidence>
<comment type="caution">
    <text evidence="2">The sequence shown here is derived from an EMBL/GenBank/DDBJ whole genome shotgun (WGS) entry which is preliminary data.</text>
</comment>